<gene>
    <name evidence="3" type="ORF">PSNMU_V1.4_AUG-EV-PASAV3_0043980</name>
</gene>
<keyword evidence="2" id="KW-0812">Transmembrane</keyword>
<keyword evidence="4" id="KW-1185">Reference proteome</keyword>
<dbReference type="AlphaFoldDB" id="A0A448Z6D6"/>
<keyword evidence="2" id="KW-1133">Transmembrane helix</keyword>
<feature type="compositionally biased region" description="Polar residues" evidence="1">
    <location>
        <begin position="190"/>
        <end position="200"/>
    </location>
</feature>
<feature type="compositionally biased region" description="Polar residues" evidence="1">
    <location>
        <begin position="27"/>
        <end position="38"/>
    </location>
</feature>
<evidence type="ECO:0000313" key="4">
    <source>
        <dbReference type="Proteomes" id="UP000291116"/>
    </source>
</evidence>
<feature type="region of interest" description="Disordered" evidence="1">
    <location>
        <begin position="186"/>
        <end position="215"/>
    </location>
</feature>
<evidence type="ECO:0000256" key="2">
    <source>
        <dbReference type="SAM" id="Phobius"/>
    </source>
</evidence>
<feature type="region of interest" description="Disordered" evidence="1">
    <location>
        <begin position="13"/>
        <end position="45"/>
    </location>
</feature>
<feature type="compositionally biased region" description="Basic and acidic residues" evidence="1">
    <location>
        <begin position="206"/>
        <end position="215"/>
    </location>
</feature>
<sequence>MLPVLQPSMCEVESSSNDHQPIGNGNGTVEPQTQSPTSIHGHGHIQHSKSDAWEEFRNETSIASEQRPHVLFGRLQLRVRSCCLSYRRHRYFYRSLVALWAWAVVVSIGAIWRAGAGDGIMEFLSISTRPPVDICFVTAQYASSRDQLDNLVNLREEAPRFFSDRNSDHYRFFAFTNQKDWIDELPGTEPATSTSTKTNPNTDANTDAKTKTKTKPKDNGWTILVKEFPPHTFQRFITQSRWPKFQGFQHKQIVRSCDVVFYMDGTVLPIGSPWRFQTEARRILDSYVQLSQEPHPHQDEDGGGIAGEMSRCRRKGKDIESNLKATNDWFRAQPDFTNDCQLYQNTFFGYAVNSPFFRRAANFAWEHFSQEKDSWRDQPLWCYTLHHFGITPLVLPGNLFRYQAGRRGGNAHRHDESANNNAQLFYEAKTNARKNAAGDGAGGASDLPTGGKPGPAATATIQ</sequence>
<dbReference type="OrthoDB" id="50403at2759"/>
<name>A0A448Z6D6_9STRA</name>
<feature type="transmembrane region" description="Helical" evidence="2">
    <location>
        <begin position="91"/>
        <end position="112"/>
    </location>
</feature>
<feature type="region of interest" description="Disordered" evidence="1">
    <location>
        <begin position="436"/>
        <end position="462"/>
    </location>
</feature>
<accession>A0A448Z6D6</accession>
<evidence type="ECO:0000256" key="1">
    <source>
        <dbReference type="SAM" id="MobiDB-lite"/>
    </source>
</evidence>
<dbReference type="EMBL" id="CAACVS010000133">
    <property type="protein sequence ID" value="VEU37594.1"/>
    <property type="molecule type" value="Genomic_DNA"/>
</dbReference>
<proteinExistence type="predicted"/>
<reference evidence="3 4" key="1">
    <citation type="submission" date="2019-01" db="EMBL/GenBank/DDBJ databases">
        <authorList>
            <person name="Ferrante I. M."/>
        </authorList>
    </citation>
    <scope>NUCLEOTIDE SEQUENCE [LARGE SCALE GENOMIC DNA]</scope>
    <source>
        <strain evidence="3 4">B856</strain>
    </source>
</reference>
<evidence type="ECO:0000313" key="3">
    <source>
        <dbReference type="EMBL" id="VEU37594.1"/>
    </source>
</evidence>
<protein>
    <submittedName>
        <fullName evidence="3">Uncharacterized protein</fullName>
    </submittedName>
</protein>
<organism evidence="3 4">
    <name type="scientific">Pseudo-nitzschia multistriata</name>
    <dbReference type="NCBI Taxonomy" id="183589"/>
    <lineage>
        <taxon>Eukaryota</taxon>
        <taxon>Sar</taxon>
        <taxon>Stramenopiles</taxon>
        <taxon>Ochrophyta</taxon>
        <taxon>Bacillariophyta</taxon>
        <taxon>Bacillariophyceae</taxon>
        <taxon>Bacillariophycidae</taxon>
        <taxon>Bacillariales</taxon>
        <taxon>Bacillariaceae</taxon>
        <taxon>Pseudo-nitzschia</taxon>
    </lineage>
</organism>
<keyword evidence="2" id="KW-0472">Membrane</keyword>
<dbReference type="Proteomes" id="UP000291116">
    <property type="component" value="Unassembled WGS sequence"/>
</dbReference>